<dbReference type="AlphaFoldDB" id="A0A7R9T002"/>
<dbReference type="InterPro" id="IPR005269">
    <property type="entry name" value="LOG"/>
</dbReference>
<dbReference type="InterPro" id="IPR031100">
    <property type="entry name" value="LOG_fam"/>
</dbReference>
<gene>
    <name evidence="7" type="ORF">OLUC0939_LOCUS1002</name>
</gene>
<name>A0A7R9T002_9CHLO</name>
<protein>
    <recommendedName>
        <fullName evidence="2 6">Cytokinin riboside 5'-monophosphate phosphoribohydrolase</fullName>
        <ecNumber evidence="2 6">3.2.2.n1</ecNumber>
    </recommendedName>
</protein>
<comment type="function">
    <text evidence="6">Cytokinin-activating enzyme working in the direct activation pathway. Phosphoribohydrolase that converts inactive cytokinin nucleotides to the biologically active free-base forms.</text>
</comment>
<dbReference type="SUPFAM" id="SSF102405">
    <property type="entry name" value="MCP/YpsA-like"/>
    <property type="match status" value="1"/>
</dbReference>
<reference evidence="7" key="1">
    <citation type="submission" date="2021-01" db="EMBL/GenBank/DDBJ databases">
        <authorList>
            <person name="Corre E."/>
            <person name="Pelletier E."/>
            <person name="Niang G."/>
            <person name="Scheremetjew M."/>
            <person name="Finn R."/>
            <person name="Kale V."/>
            <person name="Holt S."/>
            <person name="Cochrane G."/>
            <person name="Meng A."/>
            <person name="Brown T."/>
            <person name="Cohen L."/>
        </authorList>
    </citation>
    <scope>NUCLEOTIDE SEQUENCE</scope>
    <source>
        <strain evidence="7">Clade-A-BCC118000</strain>
    </source>
</reference>
<evidence type="ECO:0000256" key="6">
    <source>
        <dbReference type="RuleBase" id="RU363015"/>
    </source>
</evidence>
<sequence>MALKQICVYCGSSVGVNSEYARAAENLGRELAQRNFGLVYGGGSVGLMGKVSKEVHERGGSVLGIIPKKLLPKEISGETSGELIVTEDMHERKKYMSTLADAFIALPGGFGTLEELLEILTWHQLGLHAKPVGILNVSGFFDSFLRFLDDAVAAGFISETARQIPVVGTTPTELIEKLLAKVDC</sequence>
<evidence type="ECO:0000256" key="5">
    <source>
        <dbReference type="ARBA" id="ARBA00049153"/>
    </source>
</evidence>
<dbReference type="GO" id="GO:0005829">
    <property type="term" value="C:cytosol"/>
    <property type="evidence" value="ECO:0007669"/>
    <property type="project" value="TreeGrafter"/>
</dbReference>
<comment type="catalytic activity">
    <reaction evidence="4 6">
        <text>N(6)-(dimethylallyl)adenosine 5'-phosphate + H2O = N(6)-dimethylallyladenine + D-ribose 5-phosphate</text>
        <dbReference type="Rhea" id="RHEA:48560"/>
        <dbReference type="ChEBI" id="CHEBI:15377"/>
        <dbReference type="ChEBI" id="CHEBI:17660"/>
        <dbReference type="ChEBI" id="CHEBI:57526"/>
        <dbReference type="ChEBI" id="CHEBI:78346"/>
        <dbReference type="EC" id="3.2.2.n1"/>
    </reaction>
</comment>
<dbReference type="GO" id="GO:0009691">
    <property type="term" value="P:cytokinin biosynthetic process"/>
    <property type="evidence" value="ECO:0007669"/>
    <property type="project" value="UniProtKB-UniRule"/>
</dbReference>
<dbReference type="Gene3D" id="3.40.50.450">
    <property type="match status" value="1"/>
</dbReference>
<evidence type="ECO:0000256" key="1">
    <source>
        <dbReference type="ARBA" id="ARBA00006763"/>
    </source>
</evidence>
<proteinExistence type="inferred from homology"/>
<dbReference type="NCBIfam" id="TIGR00730">
    <property type="entry name" value="Rossman fold protein, TIGR00730 family"/>
    <property type="match status" value="1"/>
</dbReference>
<dbReference type="EC" id="3.2.2.n1" evidence="2 6"/>
<evidence type="ECO:0000256" key="4">
    <source>
        <dbReference type="ARBA" id="ARBA00047718"/>
    </source>
</evidence>
<accession>A0A7R9T002</accession>
<dbReference type="PANTHER" id="PTHR31223">
    <property type="entry name" value="LOG FAMILY PROTEIN YJL055W"/>
    <property type="match status" value="1"/>
</dbReference>
<dbReference type="Pfam" id="PF03641">
    <property type="entry name" value="Lysine_decarbox"/>
    <property type="match status" value="1"/>
</dbReference>
<dbReference type="EMBL" id="HBDX01001144">
    <property type="protein sequence ID" value="CAD8220283.1"/>
    <property type="molecule type" value="Transcribed_RNA"/>
</dbReference>
<dbReference type="GO" id="GO:0016799">
    <property type="term" value="F:hydrolase activity, hydrolyzing N-glycosyl compounds"/>
    <property type="evidence" value="ECO:0007669"/>
    <property type="project" value="TreeGrafter"/>
</dbReference>
<evidence type="ECO:0000313" key="7">
    <source>
        <dbReference type="EMBL" id="CAD8220283.1"/>
    </source>
</evidence>
<keyword evidence="3 6" id="KW-0203">Cytokinin biosynthesis</keyword>
<evidence type="ECO:0000256" key="2">
    <source>
        <dbReference type="ARBA" id="ARBA00012205"/>
    </source>
</evidence>
<evidence type="ECO:0000256" key="3">
    <source>
        <dbReference type="ARBA" id="ARBA00022712"/>
    </source>
</evidence>
<comment type="similarity">
    <text evidence="1 6">Belongs to the LOG family.</text>
</comment>
<keyword evidence="6" id="KW-0378">Hydrolase</keyword>
<comment type="catalytic activity">
    <reaction evidence="5 6">
        <text>9-ribosyl-trans-zeatin 5'-phosphate + H2O = trans-zeatin + D-ribose 5-phosphate</text>
        <dbReference type="Rhea" id="RHEA:48564"/>
        <dbReference type="ChEBI" id="CHEBI:15377"/>
        <dbReference type="ChEBI" id="CHEBI:16522"/>
        <dbReference type="ChEBI" id="CHEBI:78346"/>
        <dbReference type="ChEBI" id="CHEBI:87947"/>
        <dbReference type="EC" id="3.2.2.n1"/>
    </reaction>
</comment>
<dbReference type="PANTHER" id="PTHR31223:SF70">
    <property type="entry name" value="LOG FAMILY PROTEIN YJL055W"/>
    <property type="match status" value="1"/>
</dbReference>
<organism evidence="7">
    <name type="scientific">Ostreococcus sp. 'lucimarinus'</name>
    <dbReference type="NCBI Taxonomy" id="242159"/>
    <lineage>
        <taxon>Eukaryota</taxon>
        <taxon>Viridiplantae</taxon>
        <taxon>Chlorophyta</taxon>
        <taxon>Mamiellophyceae</taxon>
        <taxon>Mamiellales</taxon>
        <taxon>Bathycoccaceae</taxon>
        <taxon>Ostreococcus</taxon>
    </lineage>
</organism>